<evidence type="ECO:0000313" key="8">
    <source>
        <dbReference type="EMBL" id="KJR86055.1"/>
    </source>
</evidence>
<dbReference type="GeneID" id="27671312"/>
<dbReference type="Proteomes" id="UP000033710">
    <property type="component" value="Unassembled WGS sequence"/>
</dbReference>
<evidence type="ECO:0000256" key="1">
    <source>
        <dbReference type="ARBA" id="ARBA00001974"/>
    </source>
</evidence>
<evidence type="ECO:0000259" key="7">
    <source>
        <dbReference type="Pfam" id="PF01266"/>
    </source>
</evidence>
<dbReference type="AlphaFoldDB" id="A0A0F2MB67"/>
<evidence type="ECO:0000256" key="2">
    <source>
        <dbReference type="ARBA" id="ARBA00006730"/>
    </source>
</evidence>
<dbReference type="InterPro" id="IPR006076">
    <property type="entry name" value="FAD-dep_OxRdtase"/>
</dbReference>
<feature type="binding site" evidence="6">
    <location>
        <position position="195"/>
    </location>
    <ligand>
        <name>FAD</name>
        <dbReference type="ChEBI" id="CHEBI:57692"/>
    </ligand>
</feature>
<dbReference type="InterPro" id="IPR006181">
    <property type="entry name" value="D-amino_acid_oxidase_CS"/>
</dbReference>
<dbReference type="GO" id="GO:0003884">
    <property type="term" value="F:D-amino-acid oxidase activity"/>
    <property type="evidence" value="ECO:0007669"/>
    <property type="project" value="InterPro"/>
</dbReference>
<evidence type="ECO:0000256" key="6">
    <source>
        <dbReference type="PIRSR" id="PIRSR000189-1"/>
    </source>
</evidence>
<dbReference type="VEuPathDB" id="FungiDB:SPSK_09463"/>
<feature type="domain" description="FAD dependent oxidoreductase" evidence="7">
    <location>
        <begin position="3"/>
        <end position="360"/>
    </location>
</feature>
<dbReference type="OrthoDB" id="2015447at2759"/>
<feature type="binding site" evidence="6">
    <location>
        <position position="315"/>
    </location>
    <ligand>
        <name>D-dopa</name>
        <dbReference type="ChEBI" id="CHEBI:149689"/>
    </ligand>
</feature>
<dbReference type="PIRSF" id="PIRSF000189">
    <property type="entry name" value="D-aa_oxidase"/>
    <property type="match status" value="1"/>
</dbReference>
<dbReference type="Pfam" id="PF01266">
    <property type="entry name" value="DAO"/>
    <property type="match status" value="1"/>
</dbReference>
<keyword evidence="5" id="KW-0560">Oxidoreductase</keyword>
<comment type="cofactor">
    <cofactor evidence="1 6">
        <name>FAD</name>
        <dbReference type="ChEBI" id="CHEBI:57692"/>
    </cofactor>
</comment>
<evidence type="ECO:0000313" key="9">
    <source>
        <dbReference type="Proteomes" id="UP000033710"/>
    </source>
</evidence>
<dbReference type="InterPro" id="IPR023209">
    <property type="entry name" value="DAO"/>
</dbReference>
<dbReference type="GO" id="GO:0005737">
    <property type="term" value="C:cytoplasm"/>
    <property type="evidence" value="ECO:0007669"/>
    <property type="project" value="TreeGrafter"/>
</dbReference>
<accession>A0A0F2MB67</accession>
<keyword evidence="4 6" id="KW-0274">FAD</keyword>
<feature type="binding site" evidence="6">
    <location>
        <position position="250"/>
    </location>
    <ligand>
        <name>D-dopa</name>
        <dbReference type="ChEBI" id="CHEBI:149689"/>
    </ligand>
</feature>
<sequence>MADFVVVGAGVSGLTSSLTLAKAYPTKQIVVVAQNLPSDAQLPATYASAFAGANFMPMADAANSRWERSSWPEFARLAQYVPEAGVVFRDVKLLGRHKDRDTATGQWFQTLMAPDPWFATVVPGYRSLEPAEIPGGYDFGATFQSICINVPLYLQWLVGQCLQHGVNFRRQCLAHLNDAWTGPGVSSRTIVVNCTGLGAATLGGVQDDRVVPSRGQILLVQNELIDPSTGEPGSMIVTSGSDDSPDELCYIMQRPAGGGTVVGGCYQAGCWNTEIDTSLTKRITNRARAMWPLGFDQTTHANMTLDVVAQAVGFRPVRKGGVRVEKQLLARHNRWVVHNYGHGGWGYQGSYGCAEGVVELANEILETQGGIAKL</sequence>
<dbReference type="SUPFAM" id="SSF51971">
    <property type="entry name" value="Nucleotide-binding domain"/>
    <property type="match status" value="1"/>
</dbReference>
<name>A0A0F2MB67_SPOSC</name>
<dbReference type="GO" id="GO:0071949">
    <property type="term" value="F:FAD binding"/>
    <property type="evidence" value="ECO:0007669"/>
    <property type="project" value="InterPro"/>
</dbReference>
<evidence type="ECO:0000256" key="4">
    <source>
        <dbReference type="ARBA" id="ARBA00022827"/>
    </source>
</evidence>
<evidence type="ECO:0000256" key="5">
    <source>
        <dbReference type="ARBA" id="ARBA00023002"/>
    </source>
</evidence>
<keyword evidence="3" id="KW-0285">Flavoprotein</keyword>
<dbReference type="GO" id="GO:0019478">
    <property type="term" value="P:D-amino acid catabolic process"/>
    <property type="evidence" value="ECO:0007669"/>
    <property type="project" value="TreeGrafter"/>
</dbReference>
<dbReference type="KEGG" id="ssck:SPSK_09463"/>
<dbReference type="PANTHER" id="PTHR11530:SF16">
    <property type="entry name" value="D-AMINO ACID OXIDASE (AFU_ORTHOLOGUE AFUA_5G11290)"/>
    <property type="match status" value="1"/>
</dbReference>
<dbReference type="PROSITE" id="PS00677">
    <property type="entry name" value="DAO"/>
    <property type="match status" value="1"/>
</dbReference>
<dbReference type="Gene3D" id="3.40.50.720">
    <property type="entry name" value="NAD(P)-binding Rossmann-like Domain"/>
    <property type="match status" value="1"/>
</dbReference>
<dbReference type="PANTHER" id="PTHR11530">
    <property type="entry name" value="D-AMINO ACID OXIDASE"/>
    <property type="match status" value="1"/>
</dbReference>
<reference evidence="8 9" key="2">
    <citation type="journal article" date="2015" name="Eukaryot. Cell">
        <title>Asexual propagation of a virulent clone complex in a human and feline outbreak of sporotrichosis.</title>
        <authorList>
            <person name="Teixeira Mde M."/>
            <person name="Rodrigues A.M."/>
            <person name="Tsui C.K."/>
            <person name="de Almeida L.G."/>
            <person name="Van Diepeningen A.D."/>
            <person name="van den Ende B.G."/>
            <person name="Fernandes G.F."/>
            <person name="Kano R."/>
            <person name="Hamelin R.C."/>
            <person name="Lopes-Bezerra L.M."/>
            <person name="Vasconcelos A.T."/>
            <person name="de Hoog S."/>
            <person name="de Camargo Z.P."/>
            <person name="Felipe M.S."/>
        </authorList>
    </citation>
    <scope>NUCLEOTIDE SEQUENCE [LARGE SCALE GENOMIC DNA]</scope>
    <source>
        <strain evidence="8 9">1099-18</strain>
    </source>
</reference>
<dbReference type="Gene3D" id="3.30.9.10">
    <property type="entry name" value="D-Amino Acid Oxidase, subunit A, domain 2"/>
    <property type="match status" value="1"/>
</dbReference>
<dbReference type="SUPFAM" id="SSF54373">
    <property type="entry name" value="FAD-linked reductases, C-terminal domain"/>
    <property type="match status" value="1"/>
</dbReference>
<dbReference type="EMBL" id="AXCR01000007">
    <property type="protein sequence ID" value="KJR86055.1"/>
    <property type="molecule type" value="Genomic_DNA"/>
</dbReference>
<dbReference type="RefSeq" id="XP_016588731.1">
    <property type="nucleotide sequence ID" value="XM_016736035.1"/>
</dbReference>
<proteinExistence type="inferred from homology"/>
<comment type="caution">
    <text evidence="8">The sequence shown here is derived from an EMBL/GenBank/DDBJ whole genome shotgun (WGS) entry which is preliminary data.</text>
</comment>
<evidence type="ECO:0000256" key="3">
    <source>
        <dbReference type="ARBA" id="ARBA00022630"/>
    </source>
</evidence>
<comment type="similarity">
    <text evidence="2">Belongs to the DAMOX/DASOX family.</text>
</comment>
<organism evidence="8 9">
    <name type="scientific">Sporothrix schenckii 1099-18</name>
    <dbReference type="NCBI Taxonomy" id="1397361"/>
    <lineage>
        <taxon>Eukaryota</taxon>
        <taxon>Fungi</taxon>
        <taxon>Dikarya</taxon>
        <taxon>Ascomycota</taxon>
        <taxon>Pezizomycotina</taxon>
        <taxon>Sordariomycetes</taxon>
        <taxon>Sordariomycetidae</taxon>
        <taxon>Ophiostomatales</taxon>
        <taxon>Ophiostomataceae</taxon>
        <taxon>Sporothrix</taxon>
    </lineage>
</organism>
<reference evidence="8 9" key="1">
    <citation type="journal article" date="2014" name="BMC Genomics">
        <title>Comparative genomics of the major fungal agents of human and animal Sporotrichosis: Sporothrix schenckii and Sporothrix brasiliensis.</title>
        <authorList>
            <person name="Teixeira M.M."/>
            <person name="de Almeida L.G."/>
            <person name="Kubitschek-Barreira P."/>
            <person name="Alves F.L."/>
            <person name="Kioshima E.S."/>
            <person name="Abadio A.K."/>
            <person name="Fernandes L."/>
            <person name="Derengowski L.S."/>
            <person name="Ferreira K.S."/>
            <person name="Souza R.C."/>
            <person name="Ruiz J.C."/>
            <person name="de Andrade N.C."/>
            <person name="Paes H.C."/>
            <person name="Nicola A.M."/>
            <person name="Albuquerque P."/>
            <person name="Gerber A.L."/>
            <person name="Martins V.P."/>
            <person name="Peconick L.D."/>
            <person name="Neto A.V."/>
            <person name="Chaucanez C.B."/>
            <person name="Silva P.A."/>
            <person name="Cunha O.L."/>
            <person name="de Oliveira F.F."/>
            <person name="dos Santos T.C."/>
            <person name="Barros A.L."/>
            <person name="Soares M.A."/>
            <person name="de Oliveira L.M."/>
            <person name="Marini M.M."/>
            <person name="Villalobos-Duno H."/>
            <person name="Cunha M.M."/>
            <person name="de Hoog S."/>
            <person name="da Silveira J.F."/>
            <person name="Henrissat B."/>
            <person name="Nino-Vega G.A."/>
            <person name="Cisalpino P.S."/>
            <person name="Mora-Montes H.M."/>
            <person name="Almeida S.R."/>
            <person name="Stajich J.E."/>
            <person name="Lopes-Bezerra L.M."/>
            <person name="Vasconcelos A.T."/>
            <person name="Felipe M.S."/>
        </authorList>
    </citation>
    <scope>NUCLEOTIDE SEQUENCE [LARGE SCALE GENOMIC DNA]</scope>
    <source>
        <strain evidence="8 9">1099-18</strain>
    </source>
</reference>
<protein>
    <submittedName>
        <fullName evidence="8">D-amino-acid oxidase</fullName>
    </submittedName>
</protein>
<feature type="binding site" evidence="6">
    <location>
        <position position="344"/>
    </location>
    <ligand>
        <name>D-dopa</name>
        <dbReference type="ChEBI" id="CHEBI:149689"/>
    </ligand>
</feature>
<gene>
    <name evidence="8" type="ORF">SPSK_09463</name>
</gene>